<reference evidence="1 2" key="1">
    <citation type="submission" date="2011-11" db="EMBL/GenBank/DDBJ databases">
        <title>Whole genome shotgun sequence of Gordonia araii NBRC 100433.</title>
        <authorList>
            <person name="Yoshida Y."/>
            <person name="Hosoyama A."/>
            <person name="Tsuchikane K."/>
            <person name="Katsumata H."/>
            <person name="Yamazaki S."/>
            <person name="Fujita N."/>
        </authorList>
    </citation>
    <scope>NUCLEOTIDE SEQUENCE [LARGE SCALE GENOMIC DNA]</scope>
    <source>
        <strain evidence="1 2">NBRC 100433</strain>
    </source>
</reference>
<sequence length="272" mass="30004">MSPGVYVTHTGPMTWRQRAWAAVLGVQRAALSHQSAVCLVRPDVPRSGPIHIAVGRKCRAPKRAGVVVHRYAQIDDRVLWNARPPRVRIEHAVLDLAAEALREVDAIAHLADAVQARLTTVPRLQSALAQRSRLRRSGWIAAVLADIADGSCSVLERGYLRRVERAHGLPRPRRQAATTAGRRGFRDVDYPEWGLVIELDGRAAHDDAHARDRDLERDLDAAVSADRRTLRLGWGQVYGRPCSTARKVARMLQNLGWSGTPTSCPKCANADA</sequence>
<protein>
    <recommendedName>
        <fullName evidence="3">DUF559 domain-containing protein</fullName>
    </recommendedName>
</protein>
<keyword evidence="2" id="KW-1185">Reference proteome</keyword>
<accession>G7GYZ2</accession>
<evidence type="ECO:0000313" key="1">
    <source>
        <dbReference type="EMBL" id="GAB08817.1"/>
    </source>
</evidence>
<dbReference type="EMBL" id="BAEE01000021">
    <property type="protein sequence ID" value="GAB08817.1"/>
    <property type="molecule type" value="Genomic_DNA"/>
</dbReference>
<organism evidence="1 2">
    <name type="scientific">Gordonia araii NBRC 100433</name>
    <dbReference type="NCBI Taxonomy" id="1073574"/>
    <lineage>
        <taxon>Bacteria</taxon>
        <taxon>Bacillati</taxon>
        <taxon>Actinomycetota</taxon>
        <taxon>Actinomycetes</taxon>
        <taxon>Mycobacteriales</taxon>
        <taxon>Gordoniaceae</taxon>
        <taxon>Gordonia</taxon>
    </lineage>
</organism>
<evidence type="ECO:0008006" key="3">
    <source>
        <dbReference type="Google" id="ProtNLM"/>
    </source>
</evidence>
<gene>
    <name evidence="1" type="ORF">GOARA_021_00540</name>
</gene>
<proteinExistence type="predicted"/>
<dbReference type="STRING" id="1073574.GOARA_021_00540"/>
<comment type="caution">
    <text evidence="1">The sequence shown here is derived from an EMBL/GenBank/DDBJ whole genome shotgun (WGS) entry which is preliminary data.</text>
</comment>
<dbReference type="Proteomes" id="UP000035088">
    <property type="component" value="Unassembled WGS sequence"/>
</dbReference>
<dbReference type="AlphaFoldDB" id="G7GYZ2"/>
<name>G7GYZ2_9ACTN</name>
<evidence type="ECO:0000313" key="2">
    <source>
        <dbReference type="Proteomes" id="UP000035088"/>
    </source>
</evidence>